<evidence type="ECO:0000313" key="9">
    <source>
        <dbReference type="Proteomes" id="UP001314796"/>
    </source>
</evidence>
<dbReference type="PANTHER" id="PTHR47053">
    <property type="entry name" value="MUREIN DD-ENDOPEPTIDASE MEPH-RELATED"/>
    <property type="match status" value="1"/>
</dbReference>
<evidence type="ECO:0000256" key="3">
    <source>
        <dbReference type="ARBA" id="ARBA00022801"/>
    </source>
</evidence>
<proteinExistence type="inferred from homology"/>
<dbReference type="Pfam" id="PF08239">
    <property type="entry name" value="SH3_3"/>
    <property type="match status" value="2"/>
</dbReference>
<protein>
    <submittedName>
        <fullName evidence="8">Uncharacterized protein YgiM (DUF1202 family)</fullName>
    </submittedName>
</protein>
<dbReference type="InterPro" id="IPR000064">
    <property type="entry name" value="NLP_P60_dom"/>
</dbReference>
<keyword evidence="2" id="KW-0645">Protease</keyword>
<dbReference type="PROSITE" id="PS51935">
    <property type="entry name" value="NLPC_P60"/>
    <property type="match status" value="1"/>
</dbReference>
<comment type="caution">
    <text evidence="8">The sequence shown here is derived from an EMBL/GenBank/DDBJ whole genome shotgun (WGS) entry which is preliminary data.</text>
</comment>
<name>A0ABS2NKU3_9FIRM</name>
<dbReference type="EMBL" id="JAFBEE010000001">
    <property type="protein sequence ID" value="MBM7613561.1"/>
    <property type="molecule type" value="Genomic_DNA"/>
</dbReference>
<dbReference type="SMART" id="SM00287">
    <property type="entry name" value="SH3b"/>
    <property type="match status" value="2"/>
</dbReference>
<organism evidence="8 9">
    <name type="scientific">Alkaliphilus hydrothermalis</name>
    <dbReference type="NCBI Taxonomy" id="1482730"/>
    <lineage>
        <taxon>Bacteria</taxon>
        <taxon>Bacillati</taxon>
        <taxon>Bacillota</taxon>
        <taxon>Clostridia</taxon>
        <taxon>Peptostreptococcales</taxon>
        <taxon>Natronincolaceae</taxon>
        <taxon>Alkaliphilus</taxon>
    </lineage>
</organism>
<gene>
    <name evidence="8" type="ORF">JOC73_000069</name>
</gene>
<dbReference type="RefSeq" id="WP_204399852.1">
    <property type="nucleotide sequence ID" value="NZ_JAFBEE010000001.1"/>
</dbReference>
<reference evidence="8 9" key="1">
    <citation type="submission" date="2021-01" db="EMBL/GenBank/DDBJ databases">
        <title>Genomic Encyclopedia of Type Strains, Phase IV (KMG-IV): sequencing the most valuable type-strain genomes for metagenomic binning, comparative biology and taxonomic classification.</title>
        <authorList>
            <person name="Goeker M."/>
        </authorList>
    </citation>
    <scope>NUCLEOTIDE SEQUENCE [LARGE SCALE GENOMIC DNA]</scope>
    <source>
        <strain evidence="8 9">DSM 25890</strain>
    </source>
</reference>
<evidence type="ECO:0000259" key="6">
    <source>
        <dbReference type="PROSITE" id="PS51781"/>
    </source>
</evidence>
<comment type="similarity">
    <text evidence="1">Belongs to the peptidase C40 family.</text>
</comment>
<dbReference type="Proteomes" id="UP001314796">
    <property type="component" value="Unassembled WGS sequence"/>
</dbReference>
<accession>A0ABS2NKU3</accession>
<keyword evidence="9" id="KW-1185">Reference proteome</keyword>
<evidence type="ECO:0000256" key="5">
    <source>
        <dbReference type="SAM" id="SignalP"/>
    </source>
</evidence>
<feature type="domain" description="SH3b" evidence="6">
    <location>
        <begin position="98"/>
        <end position="161"/>
    </location>
</feature>
<sequence length="371" mass="41832">MELKLRKNFKFYFMLMVMILLSTVFASAAETQGTVLASQGIVRKTNDFNGDVVNSLPIGTRVTILEAKDKWYRVKDSTETIEGWMYSDLLSVDNKEEIKKGIITASVLNVRSEASTDSAIVTKLIEGTEVIVIKGQGDWLQIKLQVNKTAWIHRDFVKVMPNLPSGVILKGDAPLMEYGVENAKKLASFKENDVLYIKHFQNGWYQVVTDNFVEGWMKEEFIELQINVARPISRSGERTSVFSNMSEITSKYIGKKYVWGATGPNTFDCSGFTYYILDTYYGEYLKDKGINLPRTSRDQGTVGTDVSRANLQLGDLVFFNTDSRMGRTITHVGIYIGNGDFVHASSARAKVMISTLSEGYYSTRFLKAVRF</sequence>
<keyword evidence="5" id="KW-0732">Signal</keyword>
<dbReference type="PROSITE" id="PS51781">
    <property type="entry name" value="SH3B"/>
    <property type="match status" value="1"/>
</dbReference>
<keyword evidence="3" id="KW-0378">Hydrolase</keyword>
<dbReference type="InterPro" id="IPR051202">
    <property type="entry name" value="Peptidase_C40"/>
</dbReference>
<evidence type="ECO:0000259" key="7">
    <source>
        <dbReference type="PROSITE" id="PS51935"/>
    </source>
</evidence>
<evidence type="ECO:0000256" key="4">
    <source>
        <dbReference type="ARBA" id="ARBA00022807"/>
    </source>
</evidence>
<evidence type="ECO:0000256" key="2">
    <source>
        <dbReference type="ARBA" id="ARBA00022670"/>
    </source>
</evidence>
<dbReference type="PANTHER" id="PTHR47053:SF1">
    <property type="entry name" value="MUREIN DD-ENDOPEPTIDASE MEPH-RELATED"/>
    <property type="match status" value="1"/>
</dbReference>
<dbReference type="Gene3D" id="3.90.1720.10">
    <property type="entry name" value="endopeptidase domain like (from Nostoc punctiforme)"/>
    <property type="match status" value="1"/>
</dbReference>
<dbReference type="Pfam" id="PF00877">
    <property type="entry name" value="NLPC_P60"/>
    <property type="match status" value="1"/>
</dbReference>
<dbReference type="SUPFAM" id="SSF54001">
    <property type="entry name" value="Cysteine proteinases"/>
    <property type="match status" value="1"/>
</dbReference>
<dbReference type="InterPro" id="IPR003646">
    <property type="entry name" value="SH3-like_bac-type"/>
</dbReference>
<dbReference type="Gene3D" id="2.30.30.40">
    <property type="entry name" value="SH3 Domains"/>
    <property type="match status" value="2"/>
</dbReference>
<keyword evidence="4" id="KW-0788">Thiol protease</keyword>
<dbReference type="InterPro" id="IPR038765">
    <property type="entry name" value="Papain-like_cys_pep_sf"/>
</dbReference>
<feature type="signal peptide" evidence="5">
    <location>
        <begin position="1"/>
        <end position="28"/>
    </location>
</feature>
<feature type="chain" id="PRO_5045480946" evidence="5">
    <location>
        <begin position="29"/>
        <end position="371"/>
    </location>
</feature>
<feature type="domain" description="NlpC/P60" evidence="7">
    <location>
        <begin position="239"/>
        <end position="371"/>
    </location>
</feature>
<evidence type="ECO:0000313" key="8">
    <source>
        <dbReference type="EMBL" id="MBM7613561.1"/>
    </source>
</evidence>
<evidence type="ECO:0000256" key="1">
    <source>
        <dbReference type="ARBA" id="ARBA00007074"/>
    </source>
</evidence>